<dbReference type="SUPFAM" id="SSF53335">
    <property type="entry name" value="S-adenosyl-L-methionine-dependent methyltransferases"/>
    <property type="match status" value="1"/>
</dbReference>
<protein>
    <submittedName>
        <fullName evidence="2">Phospholipid N-methyltransferase</fullName>
    </submittedName>
</protein>
<keyword evidence="3" id="KW-1185">Reference proteome</keyword>
<dbReference type="InterPro" id="IPR029063">
    <property type="entry name" value="SAM-dependent_MTases_sf"/>
</dbReference>
<dbReference type="CDD" id="cd02440">
    <property type="entry name" value="AdoMet_MTases"/>
    <property type="match status" value="1"/>
</dbReference>
<organism evidence="2 3">
    <name type="scientific">Dokdonella immobilis</name>
    <dbReference type="NCBI Taxonomy" id="578942"/>
    <lineage>
        <taxon>Bacteria</taxon>
        <taxon>Pseudomonadati</taxon>
        <taxon>Pseudomonadota</taxon>
        <taxon>Gammaproteobacteria</taxon>
        <taxon>Lysobacterales</taxon>
        <taxon>Rhodanobacteraceae</taxon>
        <taxon>Dokdonella</taxon>
    </lineage>
</organism>
<sequence>MIDPPLRGHPAKADRSAIHWTFFRQWLKNPLAIAALSPSSRRLAREMVKQLPEHPGRVIELGGGTGVFTRALLERGVHPNNLLVVELNEELHRLLQQQFPEVHVVRGDARELQAIIEGEGFAEAGGVDAILSGLGLLSMSRGTQRRILTAAFSVLGPNGRFIQFTYGPASPVSRDLLTELGISVHRGGVAWRNVPPAAVYVFTRNRSTSIRAVRTHKR</sequence>
<dbReference type="GO" id="GO:0008168">
    <property type="term" value="F:methyltransferase activity"/>
    <property type="evidence" value="ECO:0007669"/>
    <property type="project" value="UniProtKB-KW"/>
</dbReference>
<dbReference type="AlphaFoldDB" id="A0A1I4XK29"/>
<evidence type="ECO:0000313" key="3">
    <source>
        <dbReference type="Proteomes" id="UP000198575"/>
    </source>
</evidence>
<evidence type="ECO:0000259" key="1">
    <source>
        <dbReference type="Pfam" id="PF13649"/>
    </source>
</evidence>
<dbReference type="Proteomes" id="UP000198575">
    <property type="component" value="Unassembled WGS sequence"/>
</dbReference>
<dbReference type="EMBL" id="FOVF01000010">
    <property type="protein sequence ID" value="SFN26278.1"/>
    <property type="molecule type" value="Genomic_DNA"/>
</dbReference>
<proteinExistence type="predicted"/>
<dbReference type="STRING" id="578942.SAMN05216289_11083"/>
<dbReference type="Gene3D" id="3.40.50.150">
    <property type="entry name" value="Vaccinia Virus protein VP39"/>
    <property type="match status" value="1"/>
</dbReference>
<keyword evidence="2" id="KW-0489">Methyltransferase</keyword>
<name>A0A1I4XK29_9GAMM</name>
<dbReference type="Pfam" id="PF13649">
    <property type="entry name" value="Methyltransf_25"/>
    <property type="match status" value="1"/>
</dbReference>
<dbReference type="GO" id="GO:0032259">
    <property type="term" value="P:methylation"/>
    <property type="evidence" value="ECO:0007669"/>
    <property type="project" value="UniProtKB-KW"/>
</dbReference>
<feature type="domain" description="Methyltransferase" evidence="1">
    <location>
        <begin position="58"/>
        <end position="159"/>
    </location>
</feature>
<keyword evidence="2" id="KW-0808">Transferase</keyword>
<accession>A0A1I4XK29</accession>
<gene>
    <name evidence="2" type="ORF">SAMN05216289_11083</name>
</gene>
<reference evidence="2 3" key="1">
    <citation type="submission" date="2016-10" db="EMBL/GenBank/DDBJ databases">
        <authorList>
            <person name="de Groot N.N."/>
        </authorList>
    </citation>
    <scope>NUCLEOTIDE SEQUENCE [LARGE SCALE GENOMIC DNA]</scope>
    <source>
        <strain evidence="2 3">CGMCC 1.7659</strain>
    </source>
</reference>
<dbReference type="OrthoDB" id="9805585at2"/>
<evidence type="ECO:0000313" key="2">
    <source>
        <dbReference type="EMBL" id="SFN26278.1"/>
    </source>
</evidence>
<dbReference type="InterPro" id="IPR041698">
    <property type="entry name" value="Methyltransf_25"/>
</dbReference>